<organism evidence="2 3">
    <name type="scientific">Solanum verrucosum</name>
    <dbReference type="NCBI Taxonomy" id="315347"/>
    <lineage>
        <taxon>Eukaryota</taxon>
        <taxon>Viridiplantae</taxon>
        <taxon>Streptophyta</taxon>
        <taxon>Embryophyta</taxon>
        <taxon>Tracheophyta</taxon>
        <taxon>Spermatophyta</taxon>
        <taxon>Magnoliopsida</taxon>
        <taxon>eudicotyledons</taxon>
        <taxon>Gunneridae</taxon>
        <taxon>Pentapetalae</taxon>
        <taxon>asterids</taxon>
        <taxon>lamiids</taxon>
        <taxon>Solanales</taxon>
        <taxon>Solanaceae</taxon>
        <taxon>Solanoideae</taxon>
        <taxon>Solaneae</taxon>
        <taxon>Solanum</taxon>
    </lineage>
</organism>
<keyword evidence="3" id="KW-1185">Reference proteome</keyword>
<dbReference type="InterPro" id="IPR036047">
    <property type="entry name" value="F-box-like_dom_sf"/>
</dbReference>
<protein>
    <recommendedName>
        <fullName evidence="1">F-box domain-containing protein</fullName>
    </recommendedName>
</protein>
<dbReference type="InterPro" id="IPR006566">
    <property type="entry name" value="FBD"/>
</dbReference>
<dbReference type="EMBL" id="CP133618">
    <property type="protein sequence ID" value="WMV39203.1"/>
    <property type="molecule type" value="Genomic_DNA"/>
</dbReference>
<dbReference type="PANTHER" id="PTHR34145">
    <property type="entry name" value="OS02G0105600 PROTEIN"/>
    <property type="match status" value="1"/>
</dbReference>
<dbReference type="Gene3D" id="3.80.10.10">
    <property type="entry name" value="Ribonuclease Inhibitor"/>
    <property type="match status" value="1"/>
</dbReference>
<evidence type="ECO:0000313" key="3">
    <source>
        <dbReference type="Proteomes" id="UP001234989"/>
    </source>
</evidence>
<reference evidence="2" key="1">
    <citation type="submission" date="2023-08" db="EMBL/GenBank/DDBJ databases">
        <title>A de novo genome assembly of Solanum verrucosum Schlechtendal, a Mexican diploid species geographically isolated from the other diploid A-genome species in potato relatives.</title>
        <authorList>
            <person name="Hosaka K."/>
        </authorList>
    </citation>
    <scope>NUCLEOTIDE SEQUENCE</scope>
    <source>
        <tissue evidence="2">Young leaves</tissue>
    </source>
</reference>
<dbReference type="SMART" id="SM00579">
    <property type="entry name" value="FBD"/>
    <property type="match status" value="1"/>
</dbReference>
<evidence type="ECO:0000259" key="1">
    <source>
        <dbReference type="PROSITE" id="PS50181"/>
    </source>
</evidence>
<dbReference type="PANTHER" id="PTHR34145:SF28">
    <property type="entry name" value="F-BOX DOMAIN-CONTAINING PROTEIN"/>
    <property type="match status" value="1"/>
</dbReference>
<sequence length="539" mass="62529">MNMYAKQRSCVLNEDRLSRLPDDILIHILSLLPLKDAVKGICNASRRFHKFWPFIHTLNFDQCMFPEHDCDYYLEAGRPDYDERFVHSVRHVLLRSKSPTIHKFCLKFHFRLSYSFWQRTSNSTGIWQYYDFLRSEKRMANEIGTWIQFALNKNLEVLDLSFSEHGTVGPQALYDLPNCVLSSPHLVELRLTHCTINAKKKSKLKSLKTLYLNNVVLMDQSMDYILSGCPMLEELTLQLCYGHIRVVLLNSNLKTLKLDIGWFRQRIHVSCPTLLSLDMSGAVEVLDIANVASIAEVSVNRNLIFDFDVYKDYQGIKTFLQTFTRAKTLNLCSWFALGDILTINWIRGAMALGFVFNVSGSGICQYSCTLCNLLLKAFVTYRVVFSVWQLKNLPSPTFSCKSLHLQLDFMIWNLPGILNLLKHCPCLENLIIKITSSYNEFTSQKQLSWYHLYKFDADEYWNMVDAPVQCLIHHLKTVEVAGLVKKKFVIQFLEYLLRHSMVLKKMKIFAKKKTSKIFEYEERLLNAPKASASAAVLFY</sequence>
<dbReference type="SUPFAM" id="SSF52047">
    <property type="entry name" value="RNI-like"/>
    <property type="match status" value="1"/>
</dbReference>
<accession>A0AAF0U4I0</accession>
<name>A0AAF0U4I0_SOLVR</name>
<dbReference type="Proteomes" id="UP001234989">
    <property type="component" value="Chromosome 7"/>
</dbReference>
<proteinExistence type="predicted"/>
<dbReference type="Pfam" id="PF00646">
    <property type="entry name" value="F-box"/>
    <property type="match status" value="1"/>
</dbReference>
<dbReference type="InterPro" id="IPR032675">
    <property type="entry name" value="LRR_dom_sf"/>
</dbReference>
<feature type="domain" description="F-box" evidence="1">
    <location>
        <begin position="14"/>
        <end position="51"/>
    </location>
</feature>
<dbReference type="Pfam" id="PF08387">
    <property type="entry name" value="FBD"/>
    <property type="match status" value="1"/>
</dbReference>
<dbReference type="InterPro" id="IPR001810">
    <property type="entry name" value="F-box_dom"/>
</dbReference>
<dbReference type="AlphaFoldDB" id="A0AAF0U4I0"/>
<dbReference type="SUPFAM" id="SSF81383">
    <property type="entry name" value="F-box domain"/>
    <property type="match status" value="1"/>
</dbReference>
<dbReference type="InterPro" id="IPR055411">
    <property type="entry name" value="LRR_FXL15/At3g58940/PEG3-like"/>
</dbReference>
<dbReference type="Pfam" id="PF24758">
    <property type="entry name" value="LRR_At5g56370"/>
    <property type="match status" value="1"/>
</dbReference>
<evidence type="ECO:0000313" key="2">
    <source>
        <dbReference type="EMBL" id="WMV39203.1"/>
    </source>
</evidence>
<dbReference type="PROSITE" id="PS50181">
    <property type="entry name" value="FBOX"/>
    <property type="match status" value="1"/>
</dbReference>
<dbReference type="InterPro" id="IPR053772">
    <property type="entry name" value="At1g61320/At1g61330-like"/>
</dbReference>
<gene>
    <name evidence="2" type="ORF">MTR67_032588</name>
</gene>